<gene>
    <name evidence="1" type="ORF">DT376_41925</name>
</gene>
<dbReference type="AlphaFoldDB" id="A0A367LV49"/>
<comment type="caution">
    <text evidence="1">The sequence shown here is derived from an EMBL/GenBank/DDBJ whole genome shotgun (WGS) entry which is preliminary data.</text>
</comment>
<dbReference type="Proteomes" id="UP000253594">
    <property type="component" value="Unassembled WGS sequence"/>
</dbReference>
<dbReference type="EMBL" id="QORE01003468">
    <property type="protein sequence ID" value="RCI69066.1"/>
    <property type="molecule type" value="Genomic_DNA"/>
</dbReference>
<keyword evidence="1" id="KW-0808">Transferase</keyword>
<feature type="non-terminal residue" evidence="1">
    <location>
        <position position="75"/>
    </location>
</feature>
<evidence type="ECO:0000313" key="2">
    <source>
        <dbReference type="Proteomes" id="UP000253594"/>
    </source>
</evidence>
<sequence>MGQQELAFGGGEFHSLWSCRFGAATLARRGCAFRNALAIMRGFPSALAGVRRTMHTLQQLRSGELAGATRLDLSC</sequence>
<protein>
    <submittedName>
        <fullName evidence="1">Protein kinase</fullName>
    </submittedName>
</protein>
<keyword evidence="1" id="KW-0418">Kinase</keyword>
<proteinExistence type="predicted"/>
<name>A0A367LV49_PSEAI</name>
<dbReference type="GO" id="GO:0016301">
    <property type="term" value="F:kinase activity"/>
    <property type="evidence" value="ECO:0007669"/>
    <property type="project" value="UniProtKB-KW"/>
</dbReference>
<organism evidence="1 2">
    <name type="scientific">Pseudomonas aeruginosa</name>
    <dbReference type="NCBI Taxonomy" id="287"/>
    <lineage>
        <taxon>Bacteria</taxon>
        <taxon>Pseudomonadati</taxon>
        <taxon>Pseudomonadota</taxon>
        <taxon>Gammaproteobacteria</taxon>
        <taxon>Pseudomonadales</taxon>
        <taxon>Pseudomonadaceae</taxon>
        <taxon>Pseudomonas</taxon>
    </lineage>
</organism>
<reference evidence="1 2" key="1">
    <citation type="submission" date="2018-07" db="EMBL/GenBank/DDBJ databases">
        <title>Mechanisms of high-level aminoglycoside resistance among Gram-negative pathogens in Brazil.</title>
        <authorList>
            <person name="Ballaben A.S."/>
            <person name="Darini A.L.C."/>
            <person name="Doi Y."/>
        </authorList>
    </citation>
    <scope>NUCLEOTIDE SEQUENCE [LARGE SCALE GENOMIC DNA]</scope>
    <source>
        <strain evidence="1 2">B2-305</strain>
    </source>
</reference>
<accession>A0A367LV49</accession>
<evidence type="ECO:0000313" key="1">
    <source>
        <dbReference type="EMBL" id="RCI69066.1"/>
    </source>
</evidence>